<reference evidence="2" key="1">
    <citation type="submission" date="2014-03" db="EMBL/GenBank/DDBJ databases">
        <authorList>
            <person name="Aksoy S."/>
            <person name="Warren W."/>
            <person name="Wilson R.K."/>
        </authorList>
    </citation>
    <scope>NUCLEOTIDE SEQUENCE [LARGE SCALE GENOMIC DNA]</scope>
    <source>
        <strain evidence="2">IAEA</strain>
    </source>
</reference>
<organism evidence="1 2">
    <name type="scientific">Glossina pallidipes</name>
    <name type="common">Tsetse fly</name>
    <dbReference type="NCBI Taxonomy" id="7398"/>
    <lineage>
        <taxon>Eukaryota</taxon>
        <taxon>Metazoa</taxon>
        <taxon>Ecdysozoa</taxon>
        <taxon>Arthropoda</taxon>
        <taxon>Hexapoda</taxon>
        <taxon>Insecta</taxon>
        <taxon>Pterygota</taxon>
        <taxon>Neoptera</taxon>
        <taxon>Endopterygota</taxon>
        <taxon>Diptera</taxon>
        <taxon>Brachycera</taxon>
        <taxon>Muscomorpha</taxon>
        <taxon>Hippoboscoidea</taxon>
        <taxon>Glossinidae</taxon>
        <taxon>Glossina</taxon>
    </lineage>
</organism>
<dbReference type="Proteomes" id="UP000092445">
    <property type="component" value="Unassembled WGS sequence"/>
</dbReference>
<evidence type="ECO:0000313" key="2">
    <source>
        <dbReference type="Proteomes" id="UP000092445"/>
    </source>
</evidence>
<dbReference type="AlphaFoldDB" id="A0A1A9Z0H1"/>
<dbReference type="VEuPathDB" id="VectorBase:GPAI000259"/>
<sequence>MTYLRKSWFRHEAISTRQANRLVKRYTEKGYHVEKSLNADHKLWDVAVKLVESGNNHPTPRCMINKVWNSPLYKNPTVVRHLSNDWQNLTVMIGVEHVKFGREYVEGLRVYPTITQKKH</sequence>
<evidence type="ECO:0000313" key="1">
    <source>
        <dbReference type="EnsemblMetazoa" id="GPAI000259-PA"/>
    </source>
</evidence>
<dbReference type="EnsemblMetazoa" id="GPAI000259-RA">
    <property type="protein sequence ID" value="GPAI000259-PA"/>
    <property type="gene ID" value="GPAI000259"/>
</dbReference>
<accession>A0A1A9Z0H1</accession>
<proteinExistence type="predicted"/>
<keyword evidence="2" id="KW-1185">Reference proteome</keyword>
<name>A0A1A9Z0H1_GLOPL</name>
<reference evidence="1" key="2">
    <citation type="submission" date="2020-05" db="UniProtKB">
        <authorList>
            <consortium name="EnsemblMetazoa"/>
        </authorList>
    </citation>
    <scope>IDENTIFICATION</scope>
    <source>
        <strain evidence="1">IAEA</strain>
    </source>
</reference>
<protein>
    <submittedName>
        <fullName evidence="1">Uncharacterized protein</fullName>
    </submittedName>
</protein>